<comment type="similarity">
    <text evidence="3">Belongs to the peptidase S26B family.</text>
</comment>
<evidence type="ECO:0000256" key="1">
    <source>
        <dbReference type="ARBA" id="ARBA00000677"/>
    </source>
</evidence>
<dbReference type="GO" id="GO:0009003">
    <property type="term" value="F:signal peptidase activity"/>
    <property type="evidence" value="ECO:0007669"/>
    <property type="project" value="UniProtKB-EC"/>
</dbReference>
<dbReference type="GO" id="GO:0004252">
    <property type="term" value="F:serine-type endopeptidase activity"/>
    <property type="evidence" value="ECO:0007669"/>
    <property type="project" value="InterPro"/>
</dbReference>
<evidence type="ECO:0000313" key="12">
    <source>
        <dbReference type="Proteomes" id="UP000717585"/>
    </source>
</evidence>
<dbReference type="InterPro" id="IPR036286">
    <property type="entry name" value="LexA/Signal_pep-like_sf"/>
</dbReference>
<dbReference type="OrthoDB" id="10257561at2759"/>
<dbReference type="InterPro" id="IPR001733">
    <property type="entry name" value="Peptidase_S26B"/>
</dbReference>
<keyword evidence="9" id="KW-0472">Membrane</keyword>
<reference evidence="11" key="1">
    <citation type="submission" date="2021-05" db="EMBL/GenBank/DDBJ databases">
        <title>A free-living protist that lacks canonical eukaryotic 1 DNA replication and segregation systems.</title>
        <authorList>
            <person name="Salas-Leiva D.E."/>
            <person name="Tromer E.C."/>
            <person name="Curtis B.A."/>
            <person name="Jerlstrom-Hultqvist J."/>
            <person name="Kolisko M."/>
            <person name="Yi Z."/>
            <person name="Salas-Leiva J.S."/>
            <person name="Gallot-Lavallee L."/>
            <person name="Kops G.J.P.L."/>
            <person name="Archibald J.M."/>
            <person name="Simpson A.G.B."/>
            <person name="Roger A.J."/>
        </authorList>
    </citation>
    <scope>NUCLEOTIDE SEQUENCE</scope>
    <source>
        <strain evidence="11">BICM</strain>
    </source>
</reference>
<evidence type="ECO:0000256" key="3">
    <source>
        <dbReference type="ARBA" id="ARBA00011035"/>
    </source>
</evidence>
<comment type="subcellular location">
    <subcellularLocation>
        <location evidence="2">Endoplasmic reticulum membrane</location>
        <topology evidence="2">Single-pass type II membrane protein</topology>
    </subcellularLocation>
</comment>
<protein>
    <recommendedName>
        <fullName evidence="5">Signal peptidase complex catalytic subunit SEC11</fullName>
        <ecNumber evidence="4">3.4.21.89</ecNumber>
    </recommendedName>
    <alternativeName>
        <fullName evidence="6">Signal peptidase complex catalytic subunit sec11</fullName>
    </alternativeName>
</protein>
<dbReference type="GO" id="GO:0006465">
    <property type="term" value="P:signal peptide processing"/>
    <property type="evidence" value="ECO:0007669"/>
    <property type="project" value="InterPro"/>
</dbReference>
<dbReference type="PRINTS" id="PR00728">
    <property type="entry name" value="SIGNALPTASE"/>
</dbReference>
<dbReference type="InterPro" id="IPR019533">
    <property type="entry name" value="Peptidase_S26"/>
</dbReference>
<evidence type="ECO:0000256" key="4">
    <source>
        <dbReference type="ARBA" id="ARBA00013208"/>
    </source>
</evidence>
<evidence type="ECO:0000256" key="8">
    <source>
        <dbReference type="ARBA" id="ARBA00022989"/>
    </source>
</evidence>
<dbReference type="EMBL" id="JAHDYR010000038">
    <property type="protein sequence ID" value="KAG9392415.1"/>
    <property type="molecule type" value="Genomic_DNA"/>
</dbReference>
<evidence type="ECO:0000313" key="11">
    <source>
        <dbReference type="EMBL" id="KAG9392415.1"/>
    </source>
</evidence>
<dbReference type="NCBIfam" id="TIGR02228">
    <property type="entry name" value="sigpep_I_arch"/>
    <property type="match status" value="1"/>
</dbReference>
<keyword evidence="8" id="KW-1133">Transmembrane helix</keyword>
<dbReference type="PANTHER" id="PTHR10806:SF6">
    <property type="entry name" value="SIGNAL PEPTIDASE COMPLEX CATALYTIC SUBUNIT SEC11"/>
    <property type="match status" value="1"/>
</dbReference>
<name>A0A8J6AV78_9EUKA</name>
<keyword evidence="12" id="KW-1185">Reference proteome</keyword>
<dbReference type="EC" id="3.4.21.89" evidence="4"/>
<dbReference type="AlphaFoldDB" id="A0A8J6AV78"/>
<proteinExistence type="inferred from homology"/>
<organism evidence="11 12">
    <name type="scientific">Carpediemonas membranifera</name>
    <dbReference type="NCBI Taxonomy" id="201153"/>
    <lineage>
        <taxon>Eukaryota</taxon>
        <taxon>Metamonada</taxon>
        <taxon>Carpediemonas-like organisms</taxon>
        <taxon>Carpediemonas</taxon>
    </lineage>
</organism>
<evidence type="ECO:0000256" key="7">
    <source>
        <dbReference type="ARBA" id="ARBA00022692"/>
    </source>
</evidence>
<dbReference type="CDD" id="cd06530">
    <property type="entry name" value="S26_SPase_I"/>
    <property type="match status" value="1"/>
</dbReference>
<evidence type="ECO:0000256" key="9">
    <source>
        <dbReference type="ARBA" id="ARBA00023136"/>
    </source>
</evidence>
<evidence type="ECO:0000256" key="10">
    <source>
        <dbReference type="ARBA" id="ARBA00045533"/>
    </source>
</evidence>
<accession>A0A8J6AV78</accession>
<sequence length="175" mass="19847">MGSLVRKSLDYGNTGVKLLMIGTSALMFWAMLKVVTDTESPIVVVLTGSMEPGFWRGDLLFLWHQHDRPYEIGDIVVYKLPGQPIPIVHRVHQIHHGDDGEPLYLTKGDNNPEADTLLYQRTDRRMEYLTDEQIIGRVVGYFPKLGYATIALNDYPWLKYVMFGAFGLMALTGND</sequence>
<gene>
    <name evidence="11" type="ORF">J8273_5405</name>
</gene>
<dbReference type="Proteomes" id="UP000717585">
    <property type="component" value="Unassembled WGS sequence"/>
</dbReference>
<evidence type="ECO:0000256" key="6">
    <source>
        <dbReference type="ARBA" id="ARBA00021755"/>
    </source>
</evidence>
<evidence type="ECO:0000256" key="5">
    <source>
        <dbReference type="ARBA" id="ARBA00019685"/>
    </source>
</evidence>
<comment type="function">
    <text evidence="10">Catalytic component of the signal peptidase complex (SPC) which catalyzes the cleavage of N-terminal signal sequences from nascent proteins as they are translocated into the lumen of the endoplasmic reticulum. Specifically cleaves N-terminal signal peptides that contain a hydrophobic alpha-helix (h-region) shorter than 18-20 amino acids.</text>
</comment>
<dbReference type="Gene3D" id="2.10.109.10">
    <property type="entry name" value="Umud Fragment, subunit A"/>
    <property type="match status" value="1"/>
</dbReference>
<dbReference type="SUPFAM" id="SSF51306">
    <property type="entry name" value="LexA/Signal peptidase"/>
    <property type="match status" value="1"/>
</dbReference>
<dbReference type="PANTHER" id="PTHR10806">
    <property type="entry name" value="SIGNAL PEPTIDASE COMPLEX CATALYTIC SUBUNIT SEC11"/>
    <property type="match status" value="1"/>
</dbReference>
<keyword evidence="7" id="KW-0812">Transmembrane</keyword>
<dbReference type="GO" id="GO:0005787">
    <property type="term" value="C:signal peptidase complex"/>
    <property type="evidence" value="ECO:0007669"/>
    <property type="project" value="TreeGrafter"/>
</dbReference>
<comment type="caution">
    <text evidence="11">The sequence shown here is derived from an EMBL/GenBank/DDBJ whole genome shotgun (WGS) entry which is preliminary data.</text>
</comment>
<comment type="catalytic activity">
    <reaction evidence="1">
        <text>Cleavage of hydrophobic, N-terminal signal or leader sequences from secreted and periplasmic proteins.</text>
        <dbReference type="EC" id="3.4.21.89"/>
    </reaction>
</comment>
<evidence type="ECO:0000256" key="2">
    <source>
        <dbReference type="ARBA" id="ARBA00004648"/>
    </source>
</evidence>